<dbReference type="Gene3D" id="3.50.4.10">
    <property type="entry name" value="Hepatocyte Growth Factor"/>
    <property type="match status" value="1"/>
</dbReference>
<protein>
    <submittedName>
        <fullName evidence="3">Apple domain-containing protein</fullName>
    </submittedName>
</protein>
<dbReference type="InterPro" id="IPR003609">
    <property type="entry name" value="Pan_app"/>
</dbReference>
<evidence type="ECO:0000313" key="2">
    <source>
        <dbReference type="Proteomes" id="UP000887565"/>
    </source>
</evidence>
<dbReference type="Pfam" id="PF00024">
    <property type="entry name" value="PAN_1"/>
    <property type="match status" value="1"/>
</dbReference>
<name>A0A915JGZ9_ROMCU</name>
<evidence type="ECO:0000313" key="3">
    <source>
        <dbReference type="WBParaSite" id="nRc.2.0.1.t25288-RA"/>
    </source>
</evidence>
<keyword evidence="2" id="KW-1185">Reference proteome</keyword>
<reference evidence="3" key="1">
    <citation type="submission" date="2022-11" db="UniProtKB">
        <authorList>
            <consortium name="WormBaseParasite"/>
        </authorList>
    </citation>
    <scope>IDENTIFICATION</scope>
</reference>
<dbReference type="AlphaFoldDB" id="A0A915JGZ9"/>
<sequence length="68" mass="7931">MLVQNNCNYTKNDVENELALNISQCIKFCHLHKSCTHYVWVVKQKRCYLKASKSKGSMLASYEMVEDN</sequence>
<accession>A0A915JGZ9</accession>
<proteinExistence type="predicted"/>
<feature type="domain" description="Apple" evidence="1">
    <location>
        <begin position="10"/>
        <end position="55"/>
    </location>
</feature>
<organism evidence="2 3">
    <name type="scientific">Romanomermis culicivorax</name>
    <name type="common">Nematode worm</name>
    <dbReference type="NCBI Taxonomy" id="13658"/>
    <lineage>
        <taxon>Eukaryota</taxon>
        <taxon>Metazoa</taxon>
        <taxon>Ecdysozoa</taxon>
        <taxon>Nematoda</taxon>
        <taxon>Enoplea</taxon>
        <taxon>Dorylaimia</taxon>
        <taxon>Mermithida</taxon>
        <taxon>Mermithoidea</taxon>
        <taxon>Mermithidae</taxon>
        <taxon>Romanomermis</taxon>
    </lineage>
</organism>
<dbReference type="WBParaSite" id="nRc.2.0.1.t25288-RA">
    <property type="protein sequence ID" value="nRc.2.0.1.t25288-RA"/>
    <property type="gene ID" value="nRc.2.0.1.g25288"/>
</dbReference>
<dbReference type="Proteomes" id="UP000887565">
    <property type="component" value="Unplaced"/>
</dbReference>
<evidence type="ECO:0000259" key="1">
    <source>
        <dbReference type="Pfam" id="PF00024"/>
    </source>
</evidence>